<organism evidence="6">
    <name type="scientific">human gut metagenome</name>
    <dbReference type="NCBI Taxonomy" id="408170"/>
    <lineage>
        <taxon>unclassified sequences</taxon>
        <taxon>metagenomes</taxon>
        <taxon>organismal metagenomes</taxon>
    </lineage>
</organism>
<evidence type="ECO:0000256" key="2">
    <source>
        <dbReference type="ARBA" id="ARBA00022989"/>
    </source>
</evidence>
<dbReference type="EMBL" id="AZMM01012830">
    <property type="protein sequence ID" value="ETJ32722.1"/>
    <property type="molecule type" value="Genomic_DNA"/>
</dbReference>
<keyword evidence="1 4" id="KW-0812">Transmembrane</keyword>
<name>W1XR54_9ZZZZ</name>
<dbReference type="InterPro" id="IPR036640">
    <property type="entry name" value="ABC1_TM_sf"/>
</dbReference>
<feature type="non-terminal residue" evidence="6">
    <location>
        <position position="1"/>
    </location>
</feature>
<evidence type="ECO:0000256" key="4">
    <source>
        <dbReference type="SAM" id="Phobius"/>
    </source>
</evidence>
<reference evidence="6" key="1">
    <citation type="submission" date="2013-12" db="EMBL/GenBank/DDBJ databases">
        <title>A Varibaculum cambriense genome reconstructed from a premature infant gut community with otherwise low bacterial novelty that shifts toward anaerobic metabolism during the third week of life.</title>
        <authorList>
            <person name="Brown C.T."/>
            <person name="Sharon I."/>
            <person name="Thomas B.C."/>
            <person name="Castelle C.J."/>
            <person name="Morowitz M.J."/>
            <person name="Banfield J.F."/>
        </authorList>
    </citation>
    <scope>NUCLEOTIDE SEQUENCE</scope>
</reference>
<evidence type="ECO:0000256" key="3">
    <source>
        <dbReference type="ARBA" id="ARBA00023136"/>
    </source>
</evidence>
<feature type="domain" description="ABC transmembrane type-1" evidence="5">
    <location>
        <begin position="1"/>
        <end position="87"/>
    </location>
</feature>
<dbReference type="GO" id="GO:0140359">
    <property type="term" value="F:ABC-type transporter activity"/>
    <property type="evidence" value="ECO:0007669"/>
    <property type="project" value="InterPro"/>
</dbReference>
<dbReference type="GO" id="GO:0005524">
    <property type="term" value="F:ATP binding"/>
    <property type="evidence" value="ECO:0007669"/>
    <property type="project" value="InterPro"/>
</dbReference>
<dbReference type="GO" id="GO:0016020">
    <property type="term" value="C:membrane"/>
    <property type="evidence" value="ECO:0007669"/>
    <property type="project" value="InterPro"/>
</dbReference>
<evidence type="ECO:0000256" key="1">
    <source>
        <dbReference type="ARBA" id="ARBA00022692"/>
    </source>
</evidence>
<evidence type="ECO:0000313" key="6">
    <source>
        <dbReference type="EMBL" id="ETJ32722.1"/>
    </source>
</evidence>
<protein>
    <recommendedName>
        <fullName evidence="5">ABC transmembrane type-1 domain-containing protein</fullName>
    </recommendedName>
</protein>
<dbReference type="PROSITE" id="PS50929">
    <property type="entry name" value="ABC_TM1F"/>
    <property type="match status" value="1"/>
</dbReference>
<comment type="caution">
    <text evidence="6">The sequence shown here is derived from an EMBL/GenBank/DDBJ whole genome shotgun (WGS) entry which is preliminary data.</text>
</comment>
<dbReference type="Pfam" id="PF00664">
    <property type="entry name" value="ABC_membrane"/>
    <property type="match status" value="1"/>
</dbReference>
<proteinExistence type="predicted"/>
<keyword evidence="2 4" id="KW-1133">Transmembrane helix</keyword>
<dbReference type="AlphaFoldDB" id="W1XR54"/>
<evidence type="ECO:0000259" key="5">
    <source>
        <dbReference type="PROSITE" id="PS50929"/>
    </source>
</evidence>
<accession>W1XR54</accession>
<gene>
    <name evidence="6" type="ORF">Q604_UNBC12830G0001</name>
</gene>
<dbReference type="InterPro" id="IPR011527">
    <property type="entry name" value="ABC1_TM_dom"/>
</dbReference>
<feature type="transmembrane region" description="Helical" evidence="4">
    <location>
        <begin position="28"/>
        <end position="47"/>
    </location>
</feature>
<feature type="transmembrane region" description="Helical" evidence="4">
    <location>
        <begin position="5"/>
        <end position="22"/>
    </location>
</feature>
<sequence length="87" mass="9825">GLGVMIVVDIIFYSIVGSIILIQKIDGLLAFKIMTPVFFIIVAIFVLGRKLRAKQRSAQATYSDMTEFGQELFQGIDVIRAFNRERI</sequence>
<dbReference type="Gene3D" id="1.20.1560.10">
    <property type="entry name" value="ABC transporter type 1, transmembrane domain"/>
    <property type="match status" value="1"/>
</dbReference>
<feature type="non-terminal residue" evidence="6">
    <location>
        <position position="87"/>
    </location>
</feature>
<dbReference type="SUPFAM" id="SSF90123">
    <property type="entry name" value="ABC transporter transmembrane region"/>
    <property type="match status" value="1"/>
</dbReference>
<keyword evidence="3 4" id="KW-0472">Membrane</keyword>